<gene>
    <name evidence="1" type="ORF">BaRGS_00021494</name>
</gene>
<proteinExistence type="predicted"/>
<reference evidence="1 2" key="1">
    <citation type="journal article" date="2023" name="Sci. Data">
        <title>Genome assembly of the Korean intertidal mud-creeper Batillaria attramentaria.</title>
        <authorList>
            <person name="Patra A.K."/>
            <person name="Ho P.T."/>
            <person name="Jun S."/>
            <person name="Lee S.J."/>
            <person name="Kim Y."/>
            <person name="Won Y.J."/>
        </authorList>
    </citation>
    <scope>NUCLEOTIDE SEQUENCE [LARGE SCALE GENOMIC DNA]</scope>
    <source>
        <strain evidence="1">Wonlab-2016</strain>
    </source>
</reference>
<keyword evidence="2" id="KW-1185">Reference proteome</keyword>
<dbReference type="EMBL" id="JACVVK020000167">
    <property type="protein sequence ID" value="KAK7487266.1"/>
    <property type="molecule type" value="Genomic_DNA"/>
</dbReference>
<dbReference type="AlphaFoldDB" id="A0ABD0KJU4"/>
<accession>A0ABD0KJU4</accession>
<dbReference type="Proteomes" id="UP001519460">
    <property type="component" value="Unassembled WGS sequence"/>
</dbReference>
<comment type="caution">
    <text evidence="1">The sequence shown here is derived from an EMBL/GenBank/DDBJ whole genome shotgun (WGS) entry which is preliminary data.</text>
</comment>
<name>A0ABD0KJU4_9CAEN</name>
<sequence>MLSQSLINLNVTFGISIAEPYKCSVKFEIASKTDKVYVLNLSMITQQWGMVAGEGVGGGPERRTGCRVCKITSFFAVLSSSLELLLVCANANKIPWHRESPGRQLRFISHD</sequence>
<organism evidence="1 2">
    <name type="scientific">Batillaria attramentaria</name>
    <dbReference type="NCBI Taxonomy" id="370345"/>
    <lineage>
        <taxon>Eukaryota</taxon>
        <taxon>Metazoa</taxon>
        <taxon>Spiralia</taxon>
        <taxon>Lophotrochozoa</taxon>
        <taxon>Mollusca</taxon>
        <taxon>Gastropoda</taxon>
        <taxon>Caenogastropoda</taxon>
        <taxon>Sorbeoconcha</taxon>
        <taxon>Cerithioidea</taxon>
        <taxon>Batillariidae</taxon>
        <taxon>Batillaria</taxon>
    </lineage>
</organism>
<evidence type="ECO:0000313" key="1">
    <source>
        <dbReference type="EMBL" id="KAK7487266.1"/>
    </source>
</evidence>
<protein>
    <submittedName>
        <fullName evidence="1">Uncharacterized protein</fullName>
    </submittedName>
</protein>
<evidence type="ECO:0000313" key="2">
    <source>
        <dbReference type="Proteomes" id="UP001519460"/>
    </source>
</evidence>